<dbReference type="PANTHER" id="PTHR11012:SF30">
    <property type="entry name" value="PROTEIN KINASE-LIKE DOMAIN-CONTAINING"/>
    <property type="match status" value="1"/>
</dbReference>
<feature type="domain" description="CHK kinase-like" evidence="1">
    <location>
        <begin position="832"/>
        <end position="1024"/>
    </location>
</feature>
<evidence type="ECO:0000259" key="1">
    <source>
        <dbReference type="SMART" id="SM00587"/>
    </source>
</evidence>
<proteinExistence type="predicted"/>
<evidence type="ECO:0000313" key="2">
    <source>
        <dbReference type="EMBL" id="KAH0815103.1"/>
    </source>
</evidence>
<dbReference type="SMART" id="SM00587">
    <property type="entry name" value="CHK"/>
    <property type="match status" value="8"/>
</dbReference>
<gene>
    <name evidence="2" type="ORF">GEV33_007688</name>
</gene>
<evidence type="ECO:0000313" key="3">
    <source>
        <dbReference type="Proteomes" id="UP000719412"/>
    </source>
</evidence>
<comment type="caution">
    <text evidence="2">The sequence shown here is derived from an EMBL/GenBank/DDBJ whole genome shotgun (WGS) entry which is preliminary data.</text>
</comment>
<protein>
    <recommendedName>
        <fullName evidence="1">CHK kinase-like domain-containing protein</fullName>
    </recommendedName>
</protein>
<dbReference type="EMBL" id="JABDTM020023552">
    <property type="protein sequence ID" value="KAH0815103.1"/>
    <property type="molecule type" value="Genomic_DNA"/>
</dbReference>
<accession>A0A8J6HK65</accession>
<feature type="domain" description="CHK kinase-like" evidence="1">
    <location>
        <begin position="1961"/>
        <end position="2154"/>
    </location>
</feature>
<reference evidence="2" key="1">
    <citation type="journal article" date="2020" name="J Insects Food Feed">
        <title>The yellow mealworm (Tenebrio molitor) genome: a resource for the emerging insects as food and feed industry.</title>
        <authorList>
            <person name="Eriksson T."/>
            <person name="Andere A."/>
            <person name="Kelstrup H."/>
            <person name="Emery V."/>
            <person name="Picard C."/>
        </authorList>
    </citation>
    <scope>NUCLEOTIDE SEQUENCE</scope>
    <source>
        <strain evidence="2">Stoneville</strain>
        <tissue evidence="2">Whole head</tissue>
    </source>
</reference>
<feature type="domain" description="CHK kinase-like" evidence="1">
    <location>
        <begin position="1191"/>
        <end position="1339"/>
    </location>
</feature>
<dbReference type="Pfam" id="PF02958">
    <property type="entry name" value="EcKL"/>
    <property type="match status" value="11"/>
</dbReference>
<dbReference type="InterPro" id="IPR011009">
    <property type="entry name" value="Kinase-like_dom_sf"/>
</dbReference>
<feature type="domain" description="CHK kinase-like" evidence="1">
    <location>
        <begin position="2619"/>
        <end position="2814"/>
    </location>
</feature>
<feature type="domain" description="CHK kinase-like" evidence="1">
    <location>
        <begin position="461"/>
        <end position="656"/>
    </location>
</feature>
<feature type="domain" description="CHK kinase-like" evidence="1">
    <location>
        <begin position="131"/>
        <end position="260"/>
    </location>
</feature>
<reference evidence="2" key="2">
    <citation type="submission" date="2021-08" db="EMBL/GenBank/DDBJ databases">
        <authorList>
            <person name="Eriksson T."/>
        </authorList>
    </citation>
    <scope>NUCLEOTIDE SEQUENCE</scope>
    <source>
        <strain evidence="2">Stoneville</strain>
        <tissue evidence="2">Whole head</tissue>
    </source>
</reference>
<keyword evidence="3" id="KW-1185">Reference proteome</keyword>
<feature type="domain" description="CHK kinase-like" evidence="1">
    <location>
        <begin position="2249"/>
        <end position="2444"/>
    </location>
</feature>
<dbReference type="PANTHER" id="PTHR11012">
    <property type="entry name" value="PROTEIN KINASE-LIKE DOMAIN-CONTAINING"/>
    <property type="match status" value="1"/>
</dbReference>
<feature type="domain" description="CHK kinase-like" evidence="1">
    <location>
        <begin position="3028"/>
        <end position="3223"/>
    </location>
</feature>
<organism evidence="2 3">
    <name type="scientific">Tenebrio molitor</name>
    <name type="common">Yellow mealworm beetle</name>
    <dbReference type="NCBI Taxonomy" id="7067"/>
    <lineage>
        <taxon>Eukaryota</taxon>
        <taxon>Metazoa</taxon>
        <taxon>Ecdysozoa</taxon>
        <taxon>Arthropoda</taxon>
        <taxon>Hexapoda</taxon>
        <taxon>Insecta</taxon>
        <taxon>Pterygota</taxon>
        <taxon>Neoptera</taxon>
        <taxon>Endopterygota</taxon>
        <taxon>Coleoptera</taxon>
        <taxon>Polyphaga</taxon>
        <taxon>Cucujiformia</taxon>
        <taxon>Tenebrionidae</taxon>
        <taxon>Tenebrio</taxon>
    </lineage>
</organism>
<name>A0A8J6HK65_TENMO</name>
<dbReference type="InterPro" id="IPR004119">
    <property type="entry name" value="EcKL"/>
</dbReference>
<sequence>MATRRHDIKSEITSWLSEALKNDDLQDLSVNILGNTEKGDGYMGDIMFVYAMGTTKQDPSKEYNLVLKCSKRSQALRETIPVERTFLTEMSVYNSVIPTFVKFQKDRGIRTPFDSVPKCYGTFTGENVEVIVFENLKKDGYDLWPKKDPVTRRHLEMVVSEYGKFHAISVAMREQQSNKFSELTNLLGDHFKEFVEATDFNGNRNVSLKVAILDWQVSRYSSPILDLSYYILGCISEKELEYLDEILITYYHSFTDQLKQLGIDDPEVLYPLQQFLDEWKKYCKFGVMLAALVMKVSATDKDEVVDLDDFAEKGEDISCTFLNEIKDKDTFRKRLRPIVVSEIESWLKTVLEKENLKSISVADLGTSEVGDGYLGDIVFASVSGKTEDGSTKEYNFVLKCSKRSQALRDSALVQVYMNEIFVYDQLFPSFAQFEKDKGIETPFDSVPKCYGTFVGDQMEVIILENLKKIGYKLWPKRESLTRSHIDMVIKEYSKFHAISVAMKHQQPDKFQELINTFDQSKNIMLGFGRMDLVFTSYLEEAYELLKKELDEKITLKLKHFSEQVNLILAEMNDNTSRFKVFTHGDCWNNNFMFKYNNDDSKTPTKVAILDWQIARYSTLIFDLSYFLFACISKDDVKDIGNILSIYHKAFTNHLKRLGVEESNELYPFQQFLDDWNKYCKQGILMATLVAKVCSSEKDEVKDIARSADDGKDFSQTFMTVLEKENLKDISIDDLATPGKGDGYLGDIVFASVSGRTQEESTKIYDLVLKCSKRSQALRETSSLVQIFMNEIFVYRELFPSFANFEKVKKVENPFNSVAKCYGSFVGDNIEVIVLENLKKNGYDLWPKNESLTRSHIELVIKEYGKYHAISVAMREQQPDKFQKLVDISEQNINKLTGFDSIDVAFRSCIEESYELLKNDIDEEILLKWRNFKDQVKSLYEDVNKSVTGLKVITHGDCWNNNFMYKYNNKSPIKVAILDWQFAKYTSLIFDLSYFLFACVSKDDIKDLEDILKVYYESFTNHLKCLGVEEPNVFYPFHQLLEEWKNYSRYGILSSTLATKFTSAEEDEVVDLAEAADRGNASDKSEIKSWLEMVLKKENLINISVNILGTSEKGVCEDGFTKEYNLVLKCSKRSQALRNSLSIMHIYLNEIFVYNEIFPNFIKFQRSKGIREVFDSFPKCYGMFKGEDVEVLVLEDLKKSGYELWSRKEPLKKKTHSPGEPDKFQAMVHVLEENLMKLSGAGDMGMVFKSAVDEVYDLLKNDLDEDIMERWKNFAEQINHLFNEMSKNIKGLRVIIHGNSWNNNFMFKYEHDTLHPYLDIEDIHDILKMYHKSFTDHLAHLGVSKELYPFKQLLNEWKCYSRHGVMMASLVLKSCSSDKHEILDISQTVENGKDFTDSFLKALKNADLQDLSVNILSNTEKGDGYMGDIMFVHATGATKQDSSKEYNLILKCSKRSQALRETIPVERASLTEMSVYNNVIPTFVKFQKDRGIHTPFDSIPKCYGTFTGQNVEPKKDPVTRKHLEMVVSEYGKFHAISVAMREHQSNEFNELTNLLGDHFNEFVEATDFVKLFEKMVDETYELLKNDLHEGILKKWKDFKKQVHYVLVDILENIDGLKTVLEKENLKSISVADLGTSEVGDGYLGDIVFASVSGKTEDGSAKEYNFVLKCSKRSQALRESALVQEYMNEIFVFDQLFPSSAQFEKDKDIDSPFDSVPKCYGTFVGDQMEVIVLENLKKIGYKLWPKRESLSRSHTDMVIKEYSKFHAISVAMKYQQPDKFQELINTFDQNKNIMLGFGRMDLVFTSYLEEAYELLKKELDEKITLKLKHLSEQVNLILAEMNDNTSRFKTVLERENFKDISIDDLATPGKGDGYLGDIVFASVTGRTQEEFTKIYDLVLKCSKRRQALRETSSVAQLFMNEIFVYRELFPSFANFEKEKKVENPFNSVAKCYGSFVGDNIEVIVLENLKKNGYDLWPKNEPLTRSHIELVIKEYGKYHAISVAMREQQPDKFQKLVDITGQIINKVTGFNSIDVAFRSCIEESYELLKNDIDEEILLKWRNFKDQAKSLYEDVNKSVTGLKVITHGDCWNNNFMYKYNNDKSPINVAILDWQWAKYFSLIFDLSYFLFACISKDDIKDLEDILKVYYNSFTNHLKCLGVEEPNAFYSFHQLLEEWKNYSRYGILSATIVTKFTSAEEDEVVDLAEATDRGNASQSFMIQLRNTDHFKSRMQIIVPVPKCYGKFTSENMEVLVFENLKSVGYTLWNKKQPLTRKHIDMVMTEYSKFHAISFAMKDQQPEKFEELSTGLTDVFKMFMDTMDVESMFGKSFDDLYDVLKGDLDDNILMTWKNFKNQIKHVFEDMCEQPETNKVITHGDCWNNNFMFKHAAGNETLPVKVAILDWQIAKYFSPICDLSYFLFACISKEDIDDLDEILKVYHKSLTSYLNKMGTDSSVYPLDTFLADWKKYCKYGVTMSSMLFKICATDKDEVVDIAQMAESGQNIEDTFSYDVKDKASFKNRAKHVILGNSEKGDGYVGDIVFVRLASAVARPPKEYNLVLKCSKQSPALRETAPVKEAFINEIYIYNTVLPVFTQFQLEHGIDNPFDSFPRCYGKFTSDDMEVIVFENLKSVGYTLWNKKQPLTRNHIDMVMTEYSKFHAISFAMKDQQLEKFEQLSTGLTDVFKMFMDIMDIENMFRKSFDDVYDLLKGDLDDNTLMTWKNFRNQIKYIFNDLGKEPGTKKVITHGDCWNNNFMFKHARDNELLPVKVAILDWQIAKYSSPILDLSYFLFSCISKDDIEDLDEILRLYHKSLTSYLNKMDSDSSAYPFDTFLEDWKKYSRYGIAMSSLLFKICATDKDEVIDIAQVAENGQDVGDAFLYDVKDKTSFKNRARHVVKYVVENVTMELPYSASEIKPWLVSALAKEDLTDFSINILGNSGKGDGYIGDIIFAKLSAITKNSSSKEYNLVLKCGKRSLVLRDKVPVRESFENEIYLYSEVFVAFKQFQLDKGIKEIFDSVPKCYGTFTSNNVEVIALENLKELGFSLYDRKKPLTADHLNLIVEEYGKWHAISAAMQDQDLERFTQLTSGIKDLWRSFKSSMDSTKFFASPIQEIHDLVKCDVSPNTAEKLENLKSQIEYVMQELIYEKQYFYVITHGDCWNNNFMFKYEDATKRKPVKIAMLDWQLSKFCSPVTDLSYFIYSCISSDDLRRFDDVLERYYKSFSDFVRKLGSNPDEIYPFSQFLSDWKVFARFGVMMALMVMKIAVCDQDEVADLTETVESGLDMSDTFLYDVKDKELLKYRVLCVVEHIVERDFI</sequence>
<dbReference type="InterPro" id="IPR015897">
    <property type="entry name" value="CHK_kinase-like"/>
</dbReference>
<dbReference type="Proteomes" id="UP000719412">
    <property type="component" value="Unassembled WGS sequence"/>
</dbReference>
<dbReference type="Gene3D" id="3.90.1200.10">
    <property type="match status" value="6"/>
</dbReference>
<dbReference type="SUPFAM" id="SSF56112">
    <property type="entry name" value="Protein kinase-like (PK-like)"/>
    <property type="match status" value="7"/>
</dbReference>